<dbReference type="InterPro" id="IPR011009">
    <property type="entry name" value="Kinase-like_dom_sf"/>
</dbReference>
<feature type="domain" description="PI3K/PI4K catalytic" evidence="7">
    <location>
        <begin position="923"/>
        <end position="1236"/>
    </location>
</feature>
<dbReference type="FunCoup" id="A0A316V7T9">
    <property type="interactions" value="610"/>
</dbReference>
<dbReference type="Pfam" id="PF21245">
    <property type="entry name" value="PI4KB-PIK1_PIK"/>
    <property type="match status" value="1"/>
</dbReference>
<dbReference type="Pfam" id="PF00454">
    <property type="entry name" value="PI3_PI4_kinase"/>
    <property type="match status" value="1"/>
</dbReference>
<dbReference type="InterPro" id="IPR049160">
    <property type="entry name" value="PI4KB-PIK1_PIK"/>
</dbReference>
<accession>A0A316V7T9</accession>
<name>A0A316V7T9_9BASI</name>
<evidence type="ECO:0000256" key="6">
    <source>
        <dbReference type="SAM" id="MobiDB-lite"/>
    </source>
</evidence>
<feature type="compositionally biased region" description="Acidic residues" evidence="6">
    <location>
        <begin position="230"/>
        <end position="251"/>
    </location>
</feature>
<dbReference type="InParanoid" id="A0A316V7T9"/>
<comment type="similarity">
    <text evidence="2">Belongs to the PI3/PI4-kinase family. Type III PI4K subfamily.</text>
</comment>
<dbReference type="InterPro" id="IPR036940">
    <property type="entry name" value="PI3/4_kinase_cat_sf"/>
</dbReference>
<feature type="region of interest" description="Disordered" evidence="6">
    <location>
        <begin position="368"/>
        <end position="408"/>
    </location>
</feature>
<feature type="region of interest" description="Disordered" evidence="6">
    <location>
        <begin position="506"/>
        <end position="529"/>
    </location>
</feature>
<dbReference type="InterPro" id="IPR057754">
    <property type="entry name" value="PI4-kinase_beta/PIK1_cat"/>
</dbReference>
<dbReference type="EC" id="2.7.1.67" evidence="3"/>
<feature type="compositionally biased region" description="Polar residues" evidence="6">
    <location>
        <begin position="506"/>
        <end position="516"/>
    </location>
</feature>
<dbReference type="STRING" id="1280837.A0A316V7T9"/>
<dbReference type="RefSeq" id="XP_025353979.1">
    <property type="nucleotide sequence ID" value="XM_025497354.1"/>
</dbReference>
<keyword evidence="5" id="KW-0418">Kinase</keyword>
<dbReference type="Gene3D" id="1.25.40.70">
    <property type="entry name" value="Phosphatidylinositol 3-kinase, accessory domain (PIK)"/>
    <property type="match status" value="1"/>
</dbReference>
<dbReference type="PANTHER" id="PTHR10048:SF22">
    <property type="entry name" value="PHOSPHATIDYLINOSITOL 4-KINASE BETA"/>
    <property type="match status" value="1"/>
</dbReference>
<evidence type="ECO:0000313" key="9">
    <source>
        <dbReference type="EMBL" id="PWN33677.1"/>
    </source>
</evidence>
<comment type="catalytic activity">
    <reaction evidence="1">
        <text>a 1,2-diacyl-sn-glycero-3-phospho-(1D-myo-inositol) + ATP = a 1,2-diacyl-sn-glycero-3-phospho-(1D-myo-inositol 4-phosphate) + ADP + H(+)</text>
        <dbReference type="Rhea" id="RHEA:19877"/>
        <dbReference type="ChEBI" id="CHEBI:15378"/>
        <dbReference type="ChEBI" id="CHEBI:30616"/>
        <dbReference type="ChEBI" id="CHEBI:57880"/>
        <dbReference type="ChEBI" id="CHEBI:58178"/>
        <dbReference type="ChEBI" id="CHEBI:456216"/>
        <dbReference type="EC" id="2.7.1.67"/>
    </reaction>
</comment>
<dbReference type="GeneID" id="37019135"/>
<proteinExistence type="inferred from homology"/>
<dbReference type="FunFam" id="1.25.40.70:FF:000015">
    <property type="entry name" value="Related to PIK1-phosphatidylinositol 4-kinase"/>
    <property type="match status" value="1"/>
</dbReference>
<feature type="region of interest" description="Disordered" evidence="6">
    <location>
        <begin position="594"/>
        <end position="678"/>
    </location>
</feature>
<dbReference type="GO" id="GO:0016020">
    <property type="term" value="C:membrane"/>
    <property type="evidence" value="ECO:0007669"/>
    <property type="project" value="TreeGrafter"/>
</dbReference>
<dbReference type="PROSITE" id="PS51545">
    <property type="entry name" value="PIK_HELICAL"/>
    <property type="match status" value="1"/>
</dbReference>
<dbReference type="GO" id="GO:0004430">
    <property type="term" value="F:1-phosphatidylinositol 4-kinase activity"/>
    <property type="evidence" value="ECO:0007669"/>
    <property type="project" value="UniProtKB-EC"/>
</dbReference>
<evidence type="ECO:0000256" key="1">
    <source>
        <dbReference type="ARBA" id="ARBA00001686"/>
    </source>
</evidence>
<keyword evidence="4" id="KW-0808">Transferase</keyword>
<feature type="compositionally biased region" description="Basic and acidic residues" evidence="6">
    <location>
        <begin position="253"/>
        <end position="274"/>
    </location>
</feature>
<dbReference type="InterPro" id="IPR000403">
    <property type="entry name" value="PI3/4_kinase_cat_dom"/>
</dbReference>
<organism evidence="9 10">
    <name type="scientific">Meira miltonrushii</name>
    <dbReference type="NCBI Taxonomy" id="1280837"/>
    <lineage>
        <taxon>Eukaryota</taxon>
        <taxon>Fungi</taxon>
        <taxon>Dikarya</taxon>
        <taxon>Basidiomycota</taxon>
        <taxon>Ustilaginomycotina</taxon>
        <taxon>Exobasidiomycetes</taxon>
        <taxon>Exobasidiales</taxon>
        <taxon>Brachybasidiaceae</taxon>
        <taxon>Meira</taxon>
    </lineage>
</organism>
<dbReference type="FunFam" id="1.10.1070.11:FF:000016">
    <property type="entry name" value="PIK1p Phosphatidylinositol 4-kinase"/>
    <property type="match status" value="1"/>
</dbReference>
<evidence type="ECO:0000256" key="3">
    <source>
        <dbReference type="ARBA" id="ARBA00012169"/>
    </source>
</evidence>
<dbReference type="InterPro" id="IPR016024">
    <property type="entry name" value="ARM-type_fold"/>
</dbReference>
<gene>
    <name evidence="9" type="ORF">FA14DRAFT_147643</name>
</gene>
<dbReference type="PROSITE" id="PS00915">
    <property type="entry name" value="PI3_4_KINASE_1"/>
    <property type="match status" value="1"/>
</dbReference>
<dbReference type="SMART" id="SM00146">
    <property type="entry name" value="PI3Kc"/>
    <property type="match status" value="1"/>
</dbReference>
<evidence type="ECO:0000256" key="2">
    <source>
        <dbReference type="ARBA" id="ARBA00006209"/>
    </source>
</evidence>
<dbReference type="EMBL" id="KZ819604">
    <property type="protein sequence ID" value="PWN33677.1"/>
    <property type="molecule type" value="Genomic_DNA"/>
</dbReference>
<dbReference type="SUPFAM" id="SSF48371">
    <property type="entry name" value="ARM repeat"/>
    <property type="match status" value="1"/>
</dbReference>
<dbReference type="Gene3D" id="1.10.1070.11">
    <property type="entry name" value="Phosphatidylinositol 3-/4-kinase, catalytic domain"/>
    <property type="match status" value="1"/>
</dbReference>
<dbReference type="InterPro" id="IPR042236">
    <property type="entry name" value="PI3K_accessory_sf"/>
</dbReference>
<feature type="compositionally biased region" description="Polar residues" evidence="6">
    <location>
        <begin position="594"/>
        <end position="607"/>
    </location>
</feature>
<dbReference type="GO" id="GO:0005737">
    <property type="term" value="C:cytoplasm"/>
    <property type="evidence" value="ECO:0007669"/>
    <property type="project" value="TreeGrafter"/>
</dbReference>
<evidence type="ECO:0000259" key="7">
    <source>
        <dbReference type="PROSITE" id="PS50290"/>
    </source>
</evidence>
<dbReference type="InterPro" id="IPR015433">
    <property type="entry name" value="PI3/4_kinase"/>
</dbReference>
<dbReference type="Proteomes" id="UP000245771">
    <property type="component" value="Unassembled WGS sequence"/>
</dbReference>
<dbReference type="GO" id="GO:0048015">
    <property type="term" value="P:phosphatidylinositol-mediated signaling"/>
    <property type="evidence" value="ECO:0007669"/>
    <property type="project" value="TreeGrafter"/>
</dbReference>
<dbReference type="PROSITE" id="PS50290">
    <property type="entry name" value="PI3_4_KINASE_3"/>
    <property type="match status" value="1"/>
</dbReference>
<reference evidence="9 10" key="1">
    <citation type="journal article" date="2018" name="Mol. Biol. Evol.">
        <title>Broad Genomic Sampling Reveals a Smut Pathogenic Ancestry of the Fungal Clade Ustilaginomycotina.</title>
        <authorList>
            <person name="Kijpornyongpan T."/>
            <person name="Mondo S.J."/>
            <person name="Barry K."/>
            <person name="Sandor L."/>
            <person name="Lee J."/>
            <person name="Lipzen A."/>
            <person name="Pangilinan J."/>
            <person name="LaButti K."/>
            <person name="Hainaut M."/>
            <person name="Henrissat B."/>
            <person name="Grigoriev I.V."/>
            <person name="Spatafora J.W."/>
            <person name="Aime M.C."/>
        </authorList>
    </citation>
    <scope>NUCLEOTIDE SEQUENCE [LARGE SCALE GENOMIC DNA]</scope>
    <source>
        <strain evidence="9 10">MCA 3882</strain>
    </source>
</reference>
<keyword evidence="10" id="KW-1185">Reference proteome</keyword>
<evidence type="ECO:0000256" key="5">
    <source>
        <dbReference type="ARBA" id="ARBA00022777"/>
    </source>
</evidence>
<dbReference type="PROSITE" id="PS00916">
    <property type="entry name" value="PI3_4_KINASE_2"/>
    <property type="match status" value="1"/>
</dbReference>
<feature type="region of interest" description="Disordered" evidence="6">
    <location>
        <begin position="206"/>
        <end position="333"/>
    </location>
</feature>
<dbReference type="CDD" id="cd05168">
    <property type="entry name" value="PI4Kc_III_beta"/>
    <property type="match status" value="1"/>
</dbReference>
<dbReference type="PANTHER" id="PTHR10048">
    <property type="entry name" value="PHOSPHATIDYLINOSITOL KINASE"/>
    <property type="match status" value="1"/>
</dbReference>
<dbReference type="InterPro" id="IPR001263">
    <property type="entry name" value="PI3K_accessory_dom"/>
</dbReference>
<dbReference type="GO" id="GO:0046854">
    <property type="term" value="P:phosphatidylinositol phosphate biosynthetic process"/>
    <property type="evidence" value="ECO:0007669"/>
    <property type="project" value="InterPro"/>
</dbReference>
<feature type="compositionally biased region" description="Low complexity" evidence="6">
    <location>
        <begin position="290"/>
        <end position="316"/>
    </location>
</feature>
<evidence type="ECO:0000256" key="4">
    <source>
        <dbReference type="ARBA" id="ARBA00022679"/>
    </source>
</evidence>
<dbReference type="SUPFAM" id="SSF56112">
    <property type="entry name" value="Protein kinase-like (PK-like)"/>
    <property type="match status" value="1"/>
</dbReference>
<evidence type="ECO:0000313" key="10">
    <source>
        <dbReference type="Proteomes" id="UP000245771"/>
    </source>
</evidence>
<evidence type="ECO:0000259" key="8">
    <source>
        <dbReference type="PROSITE" id="PS51545"/>
    </source>
</evidence>
<feature type="compositionally biased region" description="Polar residues" evidence="6">
    <location>
        <begin position="390"/>
        <end position="401"/>
    </location>
</feature>
<sequence>MPDADDVSHALLLRLFQSEFFSPHLALSYLKTYSDSIGITYYLVDQLRTTFDPSEVEFYWAQLCHLLISKPSKSRALEYFILQRCDESVHVALLTLWHFQAALFDMSINPHTESFQVCQRVFNQCQRLLYDDPLADTDLISSHSASSVTLGSTWRKRLRIRARSKKGDKVLPSNALPCFVGMGAVIASVPGMPRLAAYSGKAAIEQGRRKPTGKDLAPLEGSGMSRIAANEDESGGSDEAEESDDDDDGTYDADNRGTSDHETDQRVNVRHEKNPSGSSLRQDENEADLSAFAEASKAAAEAKKVANTSHPSSSHTPPRRGERRRSNSKELVNPFNQLTTGFNDLRDKTVAAVNDVFGQKFGVDFAPAANGKEAGPPPLWHRQHRRKTSSTKNQIGASSANLPGRSSISGSPFGSSATVGDEALALTPEAVLARYDFEARRRLLRSNYCRKQTQFLQTLQDVSARLLLLPKPARLSALRAELTELNHGLPSEVCFPLWCEAATQENQEQSDATSKRTPLPKGEKRGRHHRVVRINPSEAVVLNSADRVPFLLHVEVLVDDLDFDPERRSNRESLKKLVMQEDVRRRKTLISRQFSASGGNINRSSAGVPSGAVTGDTSLPATPTAADSVDESKADVSQTLPLSRENALGADLIRRGTPPPLSRLTPHSSTPPVIDEEVSGDGEEIDLTEQAYGSDLAAFGGDREEPDSDEEDLAAVNIDHDHAAWSRSLPNRSQQVAPAIEIAPSKKREFSLDEYAERMRTAAIMLAQLNQSTNASAQPIVATNPHVSSTAQGGWSSWIMGTSWAATSNGSRSEAGQASAGLKAPVITINNGAGAATVNGSTSSTSLAAGGQGAAGQGYGARGAGKKLVHTDTEMIRKRIMQEMMALEEERMERMKLVSSNRKIRRGANVEDEATVQKAVNKDDPSAAMFRESWASKKARIRAASPYGHLENWDVFSVIVKTGADLRQEQLAVQLIQEFARIWGETGSRCWVRYFRILVTSENSGIMETVTDSVSVHSIKKEAYSRRQQQNTLQQQQQEQMSAIDNAIQPAPAAPTNKIATYSLLDHFIDTFGDPSSAKFGKARQRFIESLAGYSIISYLLQIKDRHNGNILVDNEGHLIHIDFGFMLGISPGGVGFEAAPFKITQEYIDVIGGLDSAKFVEFKSLLCQGFRDVRKHAERIIMIVELMQKESKLPCFALGDLTSTYLRDRFQLALSQTQCDEFVDRLISGSINSTFTRLYDQYQYYSEGILS</sequence>
<dbReference type="OrthoDB" id="10264149at2759"/>
<dbReference type="Gene3D" id="3.30.1010.10">
    <property type="entry name" value="Phosphatidylinositol 3-kinase Catalytic Subunit, Chain A, domain 4"/>
    <property type="match status" value="1"/>
</dbReference>
<dbReference type="AlphaFoldDB" id="A0A316V7T9"/>
<feature type="domain" description="PIK helical" evidence="8">
    <location>
        <begin position="1"/>
        <end position="125"/>
    </location>
</feature>
<dbReference type="InterPro" id="IPR018936">
    <property type="entry name" value="PI3/4_kinase_CS"/>
</dbReference>
<protein>
    <recommendedName>
        <fullName evidence="3">1-phosphatidylinositol 4-kinase</fullName>
        <ecNumber evidence="3">2.7.1.67</ecNumber>
    </recommendedName>
</protein>